<dbReference type="Proteomes" id="UP001062443">
    <property type="component" value="Unassembled WGS sequence"/>
</dbReference>
<dbReference type="Gene3D" id="1.25.40.10">
    <property type="entry name" value="Tetratricopeptide repeat domain"/>
    <property type="match status" value="1"/>
</dbReference>
<organism evidence="1 2">
    <name type="scientific">Neokomagataea tanensis NBRC 106556</name>
    <dbReference type="NCBI Taxonomy" id="1223519"/>
    <lineage>
        <taxon>Bacteria</taxon>
        <taxon>Pseudomonadati</taxon>
        <taxon>Pseudomonadota</taxon>
        <taxon>Alphaproteobacteria</taxon>
        <taxon>Acetobacterales</taxon>
        <taxon>Acetobacteraceae</taxon>
        <taxon>Neokomagataea</taxon>
    </lineage>
</organism>
<reference evidence="1" key="1">
    <citation type="submission" date="2013-04" db="EMBL/GenBank/DDBJ databases">
        <title>The genome sequencing project of 58 acetic acid bacteria.</title>
        <authorList>
            <person name="Okamoto-Kainuma A."/>
            <person name="Ishikawa M."/>
            <person name="Umino S."/>
            <person name="Koizumi Y."/>
            <person name="Shiwa Y."/>
            <person name="Yoshikawa H."/>
            <person name="Matsutani M."/>
            <person name="Matsushita K."/>
        </authorList>
    </citation>
    <scope>NUCLEOTIDE SEQUENCE</scope>
    <source>
        <strain evidence="1">NBRC 106556</strain>
    </source>
</reference>
<comment type="caution">
    <text evidence="1">The sequence shown here is derived from an EMBL/GenBank/DDBJ whole genome shotgun (WGS) entry which is preliminary data.</text>
</comment>
<keyword evidence="2" id="KW-1185">Reference proteome</keyword>
<dbReference type="SUPFAM" id="SSF48452">
    <property type="entry name" value="TPR-like"/>
    <property type="match status" value="1"/>
</dbReference>
<dbReference type="InterPro" id="IPR011990">
    <property type="entry name" value="TPR-like_helical_dom_sf"/>
</dbReference>
<evidence type="ECO:0008006" key="3">
    <source>
        <dbReference type="Google" id="ProtNLM"/>
    </source>
</evidence>
<evidence type="ECO:0000313" key="2">
    <source>
        <dbReference type="Proteomes" id="UP001062443"/>
    </source>
</evidence>
<proteinExistence type="predicted"/>
<accession>A0ABQ0QIR6</accession>
<dbReference type="Pfam" id="PF14559">
    <property type="entry name" value="TPR_19"/>
    <property type="match status" value="1"/>
</dbReference>
<gene>
    <name evidence="1" type="ORF">AA106556_1046</name>
</gene>
<sequence>MTRVERLRLLEERIAKASVEEAPPLREEAEALRMRGLKGGTRLLVFEAQAAADKHQFQAAEESGTAALALQGDQPIVRRARAVIRAGAGDFDGAVEDLSACLAVDPGDTKALYVLANLELERHQPQIASDVLKLLKQRDPSFPGVVSSLPTMERFQKQVELQLDGQPD</sequence>
<protein>
    <recommendedName>
        <fullName evidence="3">Tetratrico peptide repeat group 5 domain-containing protein</fullName>
    </recommendedName>
</protein>
<name>A0ABQ0QIR6_9PROT</name>
<evidence type="ECO:0000313" key="1">
    <source>
        <dbReference type="EMBL" id="GBR46235.1"/>
    </source>
</evidence>
<dbReference type="EMBL" id="BAQB01000011">
    <property type="protein sequence ID" value="GBR46235.1"/>
    <property type="molecule type" value="Genomic_DNA"/>
</dbReference>